<keyword evidence="2" id="KW-1185">Reference proteome</keyword>
<accession>A0A1C3E9Y8</accession>
<dbReference type="EMBL" id="LYDR01000116">
    <property type="protein sequence ID" value="ODA30019.1"/>
    <property type="molecule type" value="Genomic_DNA"/>
</dbReference>
<dbReference type="Proteomes" id="UP000094828">
    <property type="component" value="Unassembled WGS sequence"/>
</dbReference>
<name>A0A1C3E9Y8_9PLAN</name>
<dbReference type="RefSeq" id="WP_068848946.1">
    <property type="nucleotide sequence ID" value="NZ_LYDR01000116.1"/>
</dbReference>
<gene>
    <name evidence="1" type="ORF">A6X21_06685</name>
</gene>
<evidence type="ECO:0000313" key="1">
    <source>
        <dbReference type="EMBL" id="ODA30019.1"/>
    </source>
</evidence>
<comment type="caution">
    <text evidence="1">The sequence shown here is derived from an EMBL/GenBank/DDBJ whole genome shotgun (WGS) entry which is preliminary data.</text>
</comment>
<dbReference type="STRING" id="1841610.A6X21_06685"/>
<reference evidence="1 2" key="1">
    <citation type="submission" date="2016-05" db="EMBL/GenBank/DDBJ databases">
        <title>Genomic and physiological characterization of Planctopirus sp. isolated from fresh water lake.</title>
        <authorList>
            <person name="Subhash Y."/>
            <person name="Ramana C."/>
        </authorList>
    </citation>
    <scope>NUCLEOTIDE SEQUENCE [LARGE SCALE GENOMIC DNA]</scope>
    <source>
        <strain evidence="1 2">JC280</strain>
    </source>
</reference>
<sequence length="59" mass="6492">MEKDVAHEVSRGWESCGLLVDGWEWGVSREGCEGKKVGRQEGGKEGEELEVSVGIGLMW</sequence>
<organism evidence="1 2">
    <name type="scientific">Planctopirus hydrillae</name>
    <dbReference type="NCBI Taxonomy" id="1841610"/>
    <lineage>
        <taxon>Bacteria</taxon>
        <taxon>Pseudomonadati</taxon>
        <taxon>Planctomycetota</taxon>
        <taxon>Planctomycetia</taxon>
        <taxon>Planctomycetales</taxon>
        <taxon>Planctomycetaceae</taxon>
        <taxon>Planctopirus</taxon>
    </lineage>
</organism>
<evidence type="ECO:0000313" key="2">
    <source>
        <dbReference type="Proteomes" id="UP000094828"/>
    </source>
</evidence>
<dbReference type="AlphaFoldDB" id="A0A1C3E9Y8"/>
<proteinExistence type="predicted"/>
<protein>
    <submittedName>
        <fullName evidence="1">Uncharacterized protein</fullName>
    </submittedName>
</protein>